<dbReference type="Pfam" id="PF00244">
    <property type="entry name" value="14-3-3"/>
    <property type="match status" value="1"/>
</dbReference>
<dbReference type="GeneID" id="94195171"/>
<name>A0AAV4LVR5_BABCB</name>
<evidence type="ECO:0000256" key="3">
    <source>
        <dbReference type="RuleBase" id="RU003466"/>
    </source>
</evidence>
<protein>
    <submittedName>
        <fullName evidence="5">14-3-3 protein</fullName>
    </submittedName>
</protein>
<keyword evidence="6" id="KW-1185">Reference proteome</keyword>
<evidence type="ECO:0000313" key="6">
    <source>
        <dbReference type="Proteomes" id="UP001497744"/>
    </source>
</evidence>
<dbReference type="InterPro" id="IPR036815">
    <property type="entry name" value="14-3-3_dom_sf"/>
</dbReference>
<evidence type="ECO:0000313" key="5">
    <source>
        <dbReference type="EMBL" id="GIX63690.1"/>
    </source>
</evidence>
<dbReference type="PIRSF" id="PIRSF000868">
    <property type="entry name" value="14-3-3"/>
    <property type="match status" value="1"/>
</dbReference>
<evidence type="ECO:0000256" key="1">
    <source>
        <dbReference type="ARBA" id="ARBA00006141"/>
    </source>
</evidence>
<dbReference type="PROSITE" id="PS00796">
    <property type="entry name" value="1433_1"/>
    <property type="match status" value="1"/>
</dbReference>
<accession>A0AAV4LVR5</accession>
<dbReference type="InterPro" id="IPR023410">
    <property type="entry name" value="14-3-3_domain"/>
</dbReference>
<feature type="site" description="Interaction with phosphoserine on interacting protein" evidence="2">
    <location>
        <position position="65"/>
    </location>
</feature>
<dbReference type="InterPro" id="IPR023409">
    <property type="entry name" value="14-3-3_CS"/>
</dbReference>
<sequence length="268" mass="30557">MTEENTQRLKLICSAKLAEQAERYDEMAEAMKSLVETCISDKEELSVEERNLLSVAYKNAIASRRAAWRIVSSVEQKEANKSNVIQQNLAAAYRSKIEKELTHICSNILALLDDRLIPATTVRQREHVCQLPQDSESLVFYHKMKGDYYRYLSEFACDEDKQRASDSAKVSYQKATEIAEAELKSTHPIRLGLALNFSVFFYEILNMTHEACEMAKRAFDEAITEFDSVSEDSYKDSTLIMQLLRDNLTLWAADIQNESAGDKAKPTE</sequence>
<dbReference type="PROSITE" id="PS00797">
    <property type="entry name" value="1433_2"/>
    <property type="match status" value="1"/>
</dbReference>
<reference evidence="5 6" key="1">
    <citation type="submission" date="2021-06" db="EMBL/GenBank/DDBJ databases">
        <title>Genome sequence of Babesia caballi.</title>
        <authorList>
            <person name="Yamagishi J."/>
            <person name="Kidaka T."/>
            <person name="Ochi A."/>
        </authorList>
    </citation>
    <scope>NUCLEOTIDE SEQUENCE [LARGE SCALE GENOMIC DNA]</scope>
    <source>
        <strain evidence="5">USDA-D6B2</strain>
    </source>
</reference>
<dbReference type="EMBL" id="BPLF01000002">
    <property type="protein sequence ID" value="GIX63690.1"/>
    <property type="molecule type" value="Genomic_DNA"/>
</dbReference>
<evidence type="ECO:0000256" key="2">
    <source>
        <dbReference type="PIRSR" id="PIRSR000868-1"/>
    </source>
</evidence>
<dbReference type="SMART" id="SM00101">
    <property type="entry name" value="14_3_3"/>
    <property type="match status" value="1"/>
</dbReference>
<feature type="site" description="Interaction with phosphoserine on interacting protein" evidence="2">
    <location>
        <position position="150"/>
    </location>
</feature>
<proteinExistence type="inferred from homology"/>
<feature type="domain" description="14-3-3" evidence="4">
    <location>
        <begin position="8"/>
        <end position="265"/>
    </location>
</feature>
<dbReference type="Gene3D" id="1.20.190.20">
    <property type="entry name" value="14-3-3 domain"/>
    <property type="match status" value="1"/>
</dbReference>
<dbReference type="FunFam" id="1.20.190.20:FF:000001">
    <property type="entry name" value="14-3-3 gamma 1"/>
    <property type="match status" value="1"/>
</dbReference>
<dbReference type="AlphaFoldDB" id="A0AAV4LVR5"/>
<dbReference type="SUPFAM" id="SSF48445">
    <property type="entry name" value="14-3-3 protein"/>
    <property type="match status" value="1"/>
</dbReference>
<dbReference type="RefSeq" id="XP_067715759.1">
    <property type="nucleotide sequence ID" value="XM_067859658.1"/>
</dbReference>
<dbReference type="CDD" id="cd08774">
    <property type="entry name" value="14-3-3"/>
    <property type="match status" value="1"/>
</dbReference>
<gene>
    <name evidence="5" type="ORF">BcabD6B2_31250</name>
</gene>
<dbReference type="PRINTS" id="PR00305">
    <property type="entry name" value="1433ZETA"/>
</dbReference>
<evidence type="ECO:0000259" key="4">
    <source>
        <dbReference type="SMART" id="SM00101"/>
    </source>
</evidence>
<dbReference type="InterPro" id="IPR000308">
    <property type="entry name" value="14-3-3"/>
</dbReference>
<organism evidence="5 6">
    <name type="scientific">Babesia caballi</name>
    <dbReference type="NCBI Taxonomy" id="5871"/>
    <lineage>
        <taxon>Eukaryota</taxon>
        <taxon>Sar</taxon>
        <taxon>Alveolata</taxon>
        <taxon>Apicomplexa</taxon>
        <taxon>Aconoidasida</taxon>
        <taxon>Piroplasmida</taxon>
        <taxon>Babesiidae</taxon>
        <taxon>Babesia</taxon>
    </lineage>
</organism>
<comment type="similarity">
    <text evidence="1 3">Belongs to the 14-3-3 family.</text>
</comment>
<dbReference type="PANTHER" id="PTHR18860">
    <property type="entry name" value="14-3-3 PROTEIN"/>
    <property type="match status" value="1"/>
</dbReference>
<comment type="caution">
    <text evidence="5">The sequence shown here is derived from an EMBL/GenBank/DDBJ whole genome shotgun (WGS) entry which is preliminary data.</text>
</comment>
<dbReference type="Proteomes" id="UP001497744">
    <property type="component" value="Unassembled WGS sequence"/>
</dbReference>